<accession>A0A4Y2EJ49</accession>
<gene>
    <name evidence="1" type="ORF">AVEN_43555_1</name>
</gene>
<evidence type="ECO:0000313" key="2">
    <source>
        <dbReference type="Proteomes" id="UP000499080"/>
    </source>
</evidence>
<dbReference type="AlphaFoldDB" id="A0A4Y2EJ49"/>
<keyword evidence="2" id="KW-1185">Reference proteome</keyword>
<protein>
    <submittedName>
        <fullName evidence="1">Uncharacterized protein</fullName>
    </submittedName>
</protein>
<name>A0A4Y2EJ49_ARAVE</name>
<dbReference type="Proteomes" id="UP000499080">
    <property type="component" value="Unassembled WGS sequence"/>
</dbReference>
<organism evidence="1 2">
    <name type="scientific">Araneus ventricosus</name>
    <name type="common">Orbweaver spider</name>
    <name type="synonym">Epeira ventricosa</name>
    <dbReference type="NCBI Taxonomy" id="182803"/>
    <lineage>
        <taxon>Eukaryota</taxon>
        <taxon>Metazoa</taxon>
        <taxon>Ecdysozoa</taxon>
        <taxon>Arthropoda</taxon>
        <taxon>Chelicerata</taxon>
        <taxon>Arachnida</taxon>
        <taxon>Araneae</taxon>
        <taxon>Araneomorphae</taxon>
        <taxon>Entelegynae</taxon>
        <taxon>Araneoidea</taxon>
        <taxon>Araneidae</taxon>
        <taxon>Araneus</taxon>
    </lineage>
</organism>
<sequence length="142" mass="16113">MVRIADATWGLKQEFRSILHFTVSERLILHGAATCAPNLTSCQRKLLLTTQKKYLLFITGVYRTTPTAVLQSITGILTLYLKAEQKAVYVRAARLRRYLELRIPIHIHPKLIIRSDIRSRNGYVMLRSSSSHCGLVGRGFAC</sequence>
<comment type="caution">
    <text evidence="1">The sequence shown here is derived from an EMBL/GenBank/DDBJ whole genome shotgun (WGS) entry which is preliminary data.</text>
</comment>
<proteinExistence type="predicted"/>
<reference evidence="1 2" key="1">
    <citation type="journal article" date="2019" name="Sci. Rep.">
        <title>Orb-weaving spider Araneus ventricosus genome elucidates the spidroin gene catalogue.</title>
        <authorList>
            <person name="Kono N."/>
            <person name="Nakamura H."/>
            <person name="Ohtoshi R."/>
            <person name="Moran D.A.P."/>
            <person name="Shinohara A."/>
            <person name="Yoshida Y."/>
            <person name="Fujiwara M."/>
            <person name="Mori M."/>
            <person name="Tomita M."/>
            <person name="Arakawa K."/>
        </authorList>
    </citation>
    <scope>NUCLEOTIDE SEQUENCE [LARGE SCALE GENOMIC DNA]</scope>
</reference>
<evidence type="ECO:0000313" key="1">
    <source>
        <dbReference type="EMBL" id="GBM28831.1"/>
    </source>
</evidence>
<dbReference type="EMBL" id="BGPR01000621">
    <property type="protein sequence ID" value="GBM28831.1"/>
    <property type="molecule type" value="Genomic_DNA"/>
</dbReference>